<dbReference type="EMBL" id="MU005578">
    <property type="protein sequence ID" value="KAF2685557.1"/>
    <property type="molecule type" value="Genomic_DNA"/>
</dbReference>
<organism evidence="1 2">
    <name type="scientific">Lentithecium fluviatile CBS 122367</name>
    <dbReference type="NCBI Taxonomy" id="1168545"/>
    <lineage>
        <taxon>Eukaryota</taxon>
        <taxon>Fungi</taxon>
        <taxon>Dikarya</taxon>
        <taxon>Ascomycota</taxon>
        <taxon>Pezizomycotina</taxon>
        <taxon>Dothideomycetes</taxon>
        <taxon>Pleosporomycetidae</taxon>
        <taxon>Pleosporales</taxon>
        <taxon>Massarineae</taxon>
        <taxon>Lentitheciaceae</taxon>
        <taxon>Lentithecium</taxon>
    </lineage>
</organism>
<dbReference type="PANTHER" id="PTHR28250:SF1">
    <property type="entry name" value="CYTOCHROME B PRE-MRNA-PROCESSING PROTEIN 6"/>
    <property type="match status" value="1"/>
</dbReference>
<proteinExistence type="predicted"/>
<dbReference type="Pfam" id="PF20180">
    <property type="entry name" value="UQCC2_CBP6"/>
    <property type="match status" value="1"/>
</dbReference>
<dbReference type="InterPro" id="IPR037653">
    <property type="entry name" value="Cbp6"/>
</dbReference>
<dbReference type="Proteomes" id="UP000799291">
    <property type="component" value="Unassembled WGS sequence"/>
</dbReference>
<keyword evidence="2" id="KW-1185">Reference proteome</keyword>
<evidence type="ECO:0000313" key="1">
    <source>
        <dbReference type="EMBL" id="KAF2685557.1"/>
    </source>
</evidence>
<gene>
    <name evidence="1" type="ORF">K458DRAFT_441981</name>
</gene>
<dbReference type="GO" id="GO:0061671">
    <property type="term" value="C:Cbp3p-Cbp6 complex"/>
    <property type="evidence" value="ECO:0007669"/>
    <property type="project" value="InterPro"/>
</dbReference>
<dbReference type="OrthoDB" id="2107880at2759"/>
<name>A0A6G1J4V7_9PLEO</name>
<sequence>MATSTVAKHYTRILALWPKDALRPNLPFTRTIERRALPYGVTPVSPPAEPTKSSSKTAIVEAVAPLKATPQEESAQINALYSLLENRYAKKYPISPDVLKPASNPEHYDRLMEEIERAPGKSWWSAKLDEWKMKIRWR</sequence>
<dbReference type="GO" id="GO:0043022">
    <property type="term" value="F:ribosome binding"/>
    <property type="evidence" value="ECO:0007669"/>
    <property type="project" value="InterPro"/>
</dbReference>
<protein>
    <submittedName>
        <fullName evidence="1">Uncharacterized protein</fullName>
    </submittedName>
</protein>
<dbReference type="AlphaFoldDB" id="A0A6G1J4V7"/>
<accession>A0A6G1J4V7</accession>
<evidence type="ECO:0000313" key="2">
    <source>
        <dbReference type="Proteomes" id="UP000799291"/>
    </source>
</evidence>
<reference evidence="1" key="1">
    <citation type="journal article" date="2020" name="Stud. Mycol.">
        <title>101 Dothideomycetes genomes: a test case for predicting lifestyles and emergence of pathogens.</title>
        <authorList>
            <person name="Haridas S."/>
            <person name="Albert R."/>
            <person name="Binder M."/>
            <person name="Bloem J."/>
            <person name="Labutti K."/>
            <person name="Salamov A."/>
            <person name="Andreopoulos B."/>
            <person name="Baker S."/>
            <person name="Barry K."/>
            <person name="Bills G."/>
            <person name="Bluhm B."/>
            <person name="Cannon C."/>
            <person name="Castanera R."/>
            <person name="Culley D."/>
            <person name="Daum C."/>
            <person name="Ezra D."/>
            <person name="Gonzalez J."/>
            <person name="Henrissat B."/>
            <person name="Kuo A."/>
            <person name="Liang C."/>
            <person name="Lipzen A."/>
            <person name="Lutzoni F."/>
            <person name="Magnuson J."/>
            <person name="Mondo S."/>
            <person name="Nolan M."/>
            <person name="Ohm R."/>
            <person name="Pangilinan J."/>
            <person name="Park H.-J."/>
            <person name="Ramirez L."/>
            <person name="Alfaro M."/>
            <person name="Sun H."/>
            <person name="Tritt A."/>
            <person name="Yoshinaga Y."/>
            <person name="Zwiers L.-H."/>
            <person name="Turgeon B."/>
            <person name="Goodwin S."/>
            <person name="Spatafora J."/>
            <person name="Crous P."/>
            <person name="Grigoriev I."/>
        </authorList>
    </citation>
    <scope>NUCLEOTIDE SEQUENCE</scope>
    <source>
        <strain evidence="1">CBS 122367</strain>
    </source>
</reference>
<dbReference type="GO" id="GO:0034551">
    <property type="term" value="P:mitochondrial respiratory chain complex III assembly"/>
    <property type="evidence" value="ECO:0007669"/>
    <property type="project" value="TreeGrafter"/>
</dbReference>
<dbReference type="PANTHER" id="PTHR28250">
    <property type="entry name" value="CYTOCHROME B PRE-MRNA-PROCESSING PROTEIN 6"/>
    <property type="match status" value="1"/>
</dbReference>